<evidence type="ECO:0008006" key="3">
    <source>
        <dbReference type="Google" id="ProtNLM"/>
    </source>
</evidence>
<dbReference type="KEGG" id="sami:SAMIE_1010190"/>
<dbReference type="RefSeq" id="WP_066699536.1">
    <property type="nucleotide sequence ID" value="NZ_AP018664.1"/>
</dbReference>
<reference evidence="1 2" key="1">
    <citation type="submission" date="2018-05" db="EMBL/GenBank/DDBJ databases">
        <title>Complete Genome Sequence of the Nonylphenol-Degrading Bacterium Sphingobium amiense DSM 16289T.</title>
        <authorList>
            <person name="Ootsuka M."/>
            <person name="Nishizawa T."/>
            <person name="Ohta H."/>
        </authorList>
    </citation>
    <scope>NUCLEOTIDE SEQUENCE [LARGE SCALE GENOMIC DNA]</scope>
    <source>
        <strain evidence="1 2">DSM 16289</strain>
    </source>
</reference>
<keyword evidence="2" id="KW-1185">Reference proteome</keyword>
<sequence>MKHQLAQDHGALRTIMRDFVQALDRRDMPDIARRRIEFSQLFRSHMAREDAAVNAMRRSETPTRDLQTACEHGRAVVSLFLRYSEHLKRWTPAQVEEDWAGYRRAVIELQNALMDRMAWEEAHLHPLLPRAGDRAAA</sequence>
<organism evidence="1 2">
    <name type="scientific">Sphingobium amiense</name>
    <dbReference type="NCBI Taxonomy" id="135719"/>
    <lineage>
        <taxon>Bacteria</taxon>
        <taxon>Pseudomonadati</taxon>
        <taxon>Pseudomonadota</taxon>
        <taxon>Alphaproteobacteria</taxon>
        <taxon>Sphingomonadales</taxon>
        <taxon>Sphingomonadaceae</taxon>
        <taxon>Sphingobium</taxon>
    </lineage>
</organism>
<accession>A0A494W2X9</accession>
<dbReference type="AlphaFoldDB" id="A0A494W2X9"/>
<gene>
    <name evidence="1" type="ORF">SAMIE_1010190</name>
</gene>
<dbReference type="EMBL" id="AP018664">
    <property type="protein sequence ID" value="BBD97518.1"/>
    <property type="molecule type" value="Genomic_DNA"/>
</dbReference>
<dbReference type="Gene3D" id="1.20.120.520">
    <property type="entry name" value="nmb1532 protein domain like"/>
    <property type="match status" value="1"/>
</dbReference>
<protein>
    <recommendedName>
        <fullName evidence="3">Hemerythrin-like domain-containing protein</fullName>
    </recommendedName>
</protein>
<evidence type="ECO:0000313" key="1">
    <source>
        <dbReference type="EMBL" id="BBD97518.1"/>
    </source>
</evidence>
<name>A0A494W2X9_9SPHN</name>
<dbReference type="Proteomes" id="UP000279959">
    <property type="component" value="Chromosome"/>
</dbReference>
<evidence type="ECO:0000313" key="2">
    <source>
        <dbReference type="Proteomes" id="UP000279959"/>
    </source>
</evidence>
<proteinExistence type="predicted"/>